<dbReference type="EMBL" id="CAJFDI010000006">
    <property type="protein sequence ID" value="CAD5233316.1"/>
    <property type="molecule type" value="Genomic_DNA"/>
</dbReference>
<dbReference type="Proteomes" id="UP000582659">
    <property type="component" value="Unassembled WGS sequence"/>
</dbReference>
<dbReference type="AlphaFoldDB" id="A0A7I8X2Y6"/>
<evidence type="ECO:0000313" key="2">
    <source>
        <dbReference type="Proteomes" id="UP000659654"/>
    </source>
</evidence>
<dbReference type="OrthoDB" id="1928087at2759"/>
<protein>
    <submittedName>
        <fullName evidence="1">(pine wood nematode) hypothetical protein</fullName>
    </submittedName>
</protein>
<dbReference type="EMBL" id="CAJFCV020000006">
    <property type="protein sequence ID" value="CAG9128198.1"/>
    <property type="molecule type" value="Genomic_DNA"/>
</dbReference>
<proteinExistence type="predicted"/>
<accession>A0A7I8X2Y6</accession>
<keyword evidence="2" id="KW-1185">Reference proteome</keyword>
<comment type="caution">
    <text evidence="1">The sequence shown here is derived from an EMBL/GenBank/DDBJ whole genome shotgun (WGS) entry which is preliminary data.</text>
</comment>
<gene>
    <name evidence="1" type="ORF">BXYJ_LOCUS13407</name>
</gene>
<reference evidence="1" key="1">
    <citation type="submission" date="2020-09" db="EMBL/GenBank/DDBJ databases">
        <authorList>
            <person name="Kikuchi T."/>
        </authorList>
    </citation>
    <scope>NUCLEOTIDE SEQUENCE</scope>
    <source>
        <strain evidence="1">Ka4C1</strain>
    </source>
</reference>
<evidence type="ECO:0000313" key="1">
    <source>
        <dbReference type="EMBL" id="CAD5233316.1"/>
    </source>
</evidence>
<organism evidence="1 2">
    <name type="scientific">Bursaphelenchus xylophilus</name>
    <name type="common">Pinewood nematode worm</name>
    <name type="synonym">Aphelenchoides xylophilus</name>
    <dbReference type="NCBI Taxonomy" id="6326"/>
    <lineage>
        <taxon>Eukaryota</taxon>
        <taxon>Metazoa</taxon>
        <taxon>Ecdysozoa</taxon>
        <taxon>Nematoda</taxon>
        <taxon>Chromadorea</taxon>
        <taxon>Rhabditida</taxon>
        <taxon>Tylenchina</taxon>
        <taxon>Tylenchomorpha</taxon>
        <taxon>Aphelenchoidea</taxon>
        <taxon>Aphelenchoididae</taxon>
        <taxon>Bursaphelenchus</taxon>
    </lineage>
</organism>
<name>A0A7I8X2Y6_BURXY</name>
<dbReference type="Proteomes" id="UP000659654">
    <property type="component" value="Unassembled WGS sequence"/>
</dbReference>
<sequence length="108" mass="12034">MKTKCHAVRERILGPIFVGFLFIRSELKATEGRIPGWTITNNDKNQDVLVLSIRYGPSGMRQIGDVSWSNLKRMECGKIDASTSRLEKSLKAELSITPGAEGHMLETT</sequence>